<dbReference type="GeneID" id="93642676"/>
<dbReference type="InterPro" id="IPR050277">
    <property type="entry name" value="Sodium:Solute_Symporter"/>
</dbReference>
<dbReference type="GO" id="GO:0005886">
    <property type="term" value="C:plasma membrane"/>
    <property type="evidence" value="ECO:0007669"/>
    <property type="project" value="TreeGrafter"/>
</dbReference>
<evidence type="ECO:0000256" key="5">
    <source>
        <dbReference type="ARBA" id="ARBA00022989"/>
    </source>
</evidence>
<reference evidence="8 9" key="1">
    <citation type="journal article" date="2015" name="Genome Announc.">
        <title>Complete genome sequences for 35 biothreat assay-relevant bacillus species.</title>
        <authorList>
            <person name="Johnson S.L."/>
            <person name="Daligault H.E."/>
            <person name="Davenport K.W."/>
            <person name="Jaissle J."/>
            <person name="Frey K.G."/>
            <person name="Ladner J.T."/>
            <person name="Broomall S.M."/>
            <person name="Bishop-Lilly K.A."/>
            <person name="Bruce D.C."/>
            <person name="Gibbons H.S."/>
            <person name="Coyne S.R."/>
            <person name="Lo C.C."/>
            <person name="Meincke L."/>
            <person name="Munk A.C."/>
            <person name="Koroleva G.I."/>
            <person name="Rosenzweig C.N."/>
            <person name="Palacios G.F."/>
            <person name="Redden C.L."/>
            <person name="Minogue T.D."/>
            <person name="Chain P.S."/>
        </authorList>
    </citation>
    <scope>NUCLEOTIDE SEQUENCE [LARGE SCALE GENOMIC DNA]</scope>
    <source>
        <strain evidence="9">ATCC 14581 / DSM 32 / JCM 2506 / NBRC 15308 / NCIMB 9376 / NCTC 10342 / NRRL B-14308 / VKM B-512</strain>
    </source>
</reference>
<name>A0A0B6AHD8_PRIM2</name>
<dbReference type="KEGG" id="bmeg:BG04_4685"/>
<comment type="subcellular location">
    <subcellularLocation>
        <location evidence="1">Membrane</location>
        <topology evidence="1">Multi-pass membrane protein</topology>
    </subcellularLocation>
</comment>
<dbReference type="EMBL" id="CP009920">
    <property type="protein sequence ID" value="AJI20422.1"/>
    <property type="molecule type" value="Genomic_DNA"/>
</dbReference>
<accession>A0A0B6AHD8</accession>
<dbReference type="PANTHER" id="PTHR48086">
    <property type="entry name" value="SODIUM/PROLINE SYMPORTER-RELATED"/>
    <property type="match status" value="1"/>
</dbReference>
<evidence type="ECO:0000256" key="7">
    <source>
        <dbReference type="RuleBase" id="RU362091"/>
    </source>
</evidence>
<dbReference type="PANTHER" id="PTHR48086:SF8">
    <property type="entry name" value="MONOCARBOXYLIC ACID PERMEASE"/>
    <property type="match status" value="1"/>
</dbReference>
<dbReference type="PROSITE" id="PS50283">
    <property type="entry name" value="NA_SOLUT_SYMP_3"/>
    <property type="match status" value="1"/>
</dbReference>
<sequence length="497" mass="53985">MNTALIIIFGFLLLAIYLGIRATRGKKMDLEQWSVGGRGFGTVFVFFLMAGEIYTTFTFLGGSAWAYGKGGPAFYILAYISLAYVLGYWIGPQIWRYAKQHKLMSQPDFFVSKYNSPFLGIVVSCAGVLAIVPYIILQFKGLGIIVSEASYGSISSTAAIWIGAISLTVYLMISGIHGSAWTAIVKDIMIFIVVLFLGIYMPFHYYGGLQPMFEAVHQANPTFLTLPKTGLSISWFISTVMLTVLGFYMWPHTFNATYSAENENVFRKNSIISPIYTLMLLFVFFVGFTALMQVPGLQGAEADLSLLRLSIQTFDPWIVGFIGAAGLLTALVPGSMLLMAASTSLSKNVYGVLVPSATGKQISILAKCFVPVIALVSVYFTLHGGNTIVTLLLMGYSIVTQLFPAFIFSLMKNNIVTKYGACAGIVAGIASVMYITITETTLGTLFPALPQIIKDTNVGVISLFINLVVLMVVSLATKKIAAQPHFESGAVDGKQIL</sequence>
<gene>
    <name evidence="8" type="ORF">BG04_4685</name>
</gene>
<evidence type="ECO:0000256" key="6">
    <source>
        <dbReference type="ARBA" id="ARBA00023136"/>
    </source>
</evidence>
<dbReference type="HOGENOM" id="CLU_018808_15_0_9"/>
<dbReference type="GO" id="GO:0022857">
    <property type="term" value="F:transmembrane transporter activity"/>
    <property type="evidence" value="ECO:0007669"/>
    <property type="project" value="InterPro"/>
</dbReference>
<dbReference type="Proteomes" id="UP000031829">
    <property type="component" value="Chromosome"/>
</dbReference>
<proteinExistence type="inferred from homology"/>
<evidence type="ECO:0000313" key="9">
    <source>
        <dbReference type="Proteomes" id="UP000031829"/>
    </source>
</evidence>
<keyword evidence="3" id="KW-0813">Transport</keyword>
<keyword evidence="6" id="KW-0472">Membrane</keyword>
<dbReference type="Gene3D" id="1.20.1730.10">
    <property type="entry name" value="Sodium/glucose cotransporter"/>
    <property type="match status" value="1"/>
</dbReference>
<dbReference type="CDD" id="cd10322">
    <property type="entry name" value="SLC5sbd"/>
    <property type="match status" value="1"/>
</dbReference>
<evidence type="ECO:0000256" key="4">
    <source>
        <dbReference type="ARBA" id="ARBA00022692"/>
    </source>
</evidence>
<keyword evidence="5" id="KW-1133">Transmembrane helix</keyword>
<dbReference type="Pfam" id="PF00474">
    <property type="entry name" value="SSF"/>
    <property type="match status" value="1"/>
</dbReference>
<comment type="similarity">
    <text evidence="2 7">Belongs to the sodium:solute symporter (SSF) (TC 2.A.21) family.</text>
</comment>
<dbReference type="AlphaFoldDB" id="A0A0B6AHD8"/>
<dbReference type="InterPro" id="IPR001734">
    <property type="entry name" value="Na/solute_symporter"/>
</dbReference>
<evidence type="ECO:0000256" key="3">
    <source>
        <dbReference type="ARBA" id="ARBA00022448"/>
    </source>
</evidence>
<evidence type="ECO:0000256" key="2">
    <source>
        <dbReference type="ARBA" id="ARBA00006434"/>
    </source>
</evidence>
<organism evidence="8 9">
    <name type="scientific">Priestia megaterium (strain ATCC 14581 / DSM 32 / CCUG 1817 / JCM 2506 / NBRC 15308 / NCIMB 9376 / NCTC 10342 / NRRL B-14308 / VKM B-512 / Ford 19)</name>
    <name type="common">Bacillus megaterium</name>
    <dbReference type="NCBI Taxonomy" id="1348623"/>
    <lineage>
        <taxon>Bacteria</taxon>
        <taxon>Bacillati</taxon>
        <taxon>Bacillota</taxon>
        <taxon>Bacilli</taxon>
        <taxon>Bacillales</taxon>
        <taxon>Bacillaceae</taxon>
        <taxon>Priestia</taxon>
    </lineage>
</organism>
<protein>
    <submittedName>
        <fullName evidence="8">Solute symporter family protein</fullName>
    </submittedName>
</protein>
<dbReference type="RefSeq" id="WP_016764077.1">
    <property type="nucleotide sequence ID" value="NZ_BCVB01000004.1"/>
</dbReference>
<keyword evidence="4" id="KW-0812">Transmembrane</keyword>
<evidence type="ECO:0000256" key="1">
    <source>
        <dbReference type="ARBA" id="ARBA00004141"/>
    </source>
</evidence>
<dbReference type="InterPro" id="IPR038377">
    <property type="entry name" value="Na/Glc_symporter_sf"/>
</dbReference>
<evidence type="ECO:0000313" key="8">
    <source>
        <dbReference type="EMBL" id="AJI20422.1"/>
    </source>
</evidence>